<evidence type="ECO:0000313" key="2">
    <source>
        <dbReference type="Proteomes" id="UP001597448"/>
    </source>
</evidence>
<protein>
    <submittedName>
        <fullName evidence="1">Uncharacterized protein</fullName>
    </submittedName>
</protein>
<accession>A0ABW5F2B8</accession>
<dbReference type="EMBL" id="JBHUKY010000008">
    <property type="protein sequence ID" value="MFD2408704.1"/>
    <property type="molecule type" value="Genomic_DNA"/>
</dbReference>
<reference evidence="2" key="1">
    <citation type="journal article" date="2019" name="Int. J. Syst. Evol. Microbiol.">
        <title>The Global Catalogue of Microorganisms (GCM) 10K type strain sequencing project: providing services to taxonomists for standard genome sequencing and annotation.</title>
        <authorList>
            <consortium name="The Broad Institute Genomics Platform"/>
            <consortium name="The Broad Institute Genome Sequencing Center for Infectious Disease"/>
            <person name="Wu L."/>
            <person name="Ma J."/>
        </authorList>
    </citation>
    <scope>NUCLEOTIDE SEQUENCE [LARGE SCALE GENOMIC DNA]</scope>
    <source>
        <strain evidence="2">CCM 8725</strain>
    </source>
</reference>
<proteinExistence type="predicted"/>
<gene>
    <name evidence="1" type="ORF">ACFSX3_02420</name>
</gene>
<evidence type="ECO:0000313" key="1">
    <source>
        <dbReference type="EMBL" id="MFD2408704.1"/>
    </source>
</evidence>
<organism evidence="1 2">
    <name type="scientific">Paenibacillus rhizoplanae</name>
    <dbReference type="NCBI Taxonomy" id="1917181"/>
    <lineage>
        <taxon>Bacteria</taxon>
        <taxon>Bacillati</taxon>
        <taxon>Bacillota</taxon>
        <taxon>Bacilli</taxon>
        <taxon>Bacillales</taxon>
        <taxon>Paenibacillaceae</taxon>
        <taxon>Paenibacillus</taxon>
    </lineage>
</organism>
<dbReference type="RefSeq" id="WP_209991116.1">
    <property type="nucleotide sequence ID" value="NZ_JBHSVQ010000001.1"/>
</dbReference>
<sequence length="132" mass="15480">MATLQDYYENDKSLNMEFVYRDEKLDQGCKFIVANTENRSIVVSDVGWTNFTLNKFVEMLNHFPMDIYNGYFSHYDESFEWTWTRQSDPALFLITVFTAGSEFSYTSSIQEIKTFGAAIIEEIKRAPQFESK</sequence>
<comment type="caution">
    <text evidence="1">The sequence shown here is derived from an EMBL/GenBank/DDBJ whole genome shotgun (WGS) entry which is preliminary data.</text>
</comment>
<dbReference type="Proteomes" id="UP001597448">
    <property type="component" value="Unassembled WGS sequence"/>
</dbReference>
<keyword evidence="2" id="KW-1185">Reference proteome</keyword>
<name>A0ABW5F2B8_9BACL</name>